<dbReference type="Gene3D" id="3.40.47.10">
    <property type="match status" value="1"/>
</dbReference>
<gene>
    <name evidence="1" type="ORF">PGLA1383_LOCUS41699</name>
    <name evidence="2" type="ORF">PGLA2088_LOCUS16694</name>
</gene>
<accession>A0A813GBX2</accession>
<dbReference type="EMBL" id="CAJNNV010028429">
    <property type="protein sequence ID" value="CAE8624591.1"/>
    <property type="molecule type" value="Genomic_DNA"/>
</dbReference>
<dbReference type="GO" id="GO:0016746">
    <property type="term" value="F:acyltransferase activity"/>
    <property type="evidence" value="ECO:0007669"/>
    <property type="project" value="InterPro"/>
</dbReference>
<evidence type="ECO:0000313" key="1">
    <source>
        <dbReference type="EMBL" id="CAE8624591.1"/>
    </source>
</evidence>
<dbReference type="Proteomes" id="UP000626109">
    <property type="component" value="Unassembled WGS sequence"/>
</dbReference>
<evidence type="ECO:0000313" key="3">
    <source>
        <dbReference type="Proteomes" id="UP000654075"/>
    </source>
</evidence>
<dbReference type="EMBL" id="CAJNNW010021311">
    <property type="protein sequence ID" value="CAE8667722.1"/>
    <property type="molecule type" value="Genomic_DNA"/>
</dbReference>
<dbReference type="InterPro" id="IPR016039">
    <property type="entry name" value="Thiolase-like"/>
</dbReference>
<sequence length="140" mass="14791">MTKGPILGPGAAFGNHCTSEPWKAAFLRQGLVEDGVTECDLDFAQRVLDACLQEPAFIRALIAEAAARADPPEVNEMDIAFHTDGPCVPHEVAEAADAADEELAESWVLMEAQGNPSVASHLSVLDDQNCKNLAGHPGSV</sequence>
<reference evidence="1" key="1">
    <citation type="submission" date="2021-02" db="EMBL/GenBank/DDBJ databases">
        <authorList>
            <person name="Dougan E. K."/>
            <person name="Rhodes N."/>
            <person name="Thang M."/>
            <person name="Chan C."/>
        </authorList>
    </citation>
    <scope>NUCLEOTIDE SEQUENCE</scope>
</reference>
<keyword evidence="3" id="KW-1185">Reference proteome</keyword>
<dbReference type="AlphaFoldDB" id="A0A813GBX2"/>
<dbReference type="Proteomes" id="UP000654075">
    <property type="component" value="Unassembled WGS sequence"/>
</dbReference>
<organism evidence="1 3">
    <name type="scientific">Polarella glacialis</name>
    <name type="common">Dinoflagellate</name>
    <dbReference type="NCBI Taxonomy" id="89957"/>
    <lineage>
        <taxon>Eukaryota</taxon>
        <taxon>Sar</taxon>
        <taxon>Alveolata</taxon>
        <taxon>Dinophyceae</taxon>
        <taxon>Suessiales</taxon>
        <taxon>Suessiaceae</taxon>
        <taxon>Polarella</taxon>
    </lineage>
</organism>
<evidence type="ECO:0000313" key="2">
    <source>
        <dbReference type="EMBL" id="CAE8667722.1"/>
    </source>
</evidence>
<proteinExistence type="predicted"/>
<protein>
    <submittedName>
        <fullName evidence="1">Uncharacterized protein</fullName>
    </submittedName>
</protein>
<name>A0A813GBX2_POLGL</name>
<comment type="caution">
    <text evidence="1">The sequence shown here is derived from an EMBL/GenBank/DDBJ whole genome shotgun (WGS) entry which is preliminary data.</text>
</comment>